<dbReference type="Pfam" id="PF10119">
    <property type="entry name" value="MethyTransf_Reg"/>
    <property type="match status" value="1"/>
</dbReference>
<protein>
    <submittedName>
        <fullName evidence="3">Class I SAM-dependent methyltransferase</fullName>
    </submittedName>
</protein>
<evidence type="ECO:0000313" key="3">
    <source>
        <dbReference type="EMBL" id="MDN4121820.1"/>
    </source>
</evidence>
<feature type="domain" description="Methyltransferase" evidence="2">
    <location>
        <begin position="60"/>
        <end position="165"/>
    </location>
</feature>
<dbReference type="RefSeq" id="WP_266123171.1">
    <property type="nucleotide sequence ID" value="NZ_JAJHNU010000003.1"/>
</dbReference>
<dbReference type="InterPro" id="IPR018773">
    <property type="entry name" value="MeTrfase_reg_dom_prd"/>
</dbReference>
<dbReference type="Pfam" id="PF13847">
    <property type="entry name" value="Methyltransf_31"/>
    <property type="match status" value="1"/>
</dbReference>
<dbReference type="InterPro" id="IPR025714">
    <property type="entry name" value="Methyltranfer_dom"/>
</dbReference>
<comment type="caution">
    <text evidence="3">The sequence shown here is derived from an EMBL/GenBank/DDBJ whole genome shotgun (WGS) entry which is preliminary data.</text>
</comment>
<dbReference type="SUPFAM" id="SSF53335">
    <property type="entry name" value="S-adenosyl-L-methionine-dependent methyltransferases"/>
    <property type="match status" value="1"/>
</dbReference>
<proteinExistence type="predicted"/>
<keyword evidence="3" id="KW-0489">Methyltransferase</keyword>
<keyword evidence="3" id="KW-0808">Transferase</keyword>
<evidence type="ECO:0000259" key="2">
    <source>
        <dbReference type="Pfam" id="PF13847"/>
    </source>
</evidence>
<name>A0ABT8EL29_9BURK</name>
<dbReference type="PANTHER" id="PTHR43667">
    <property type="entry name" value="CYCLOPROPANE-FATTY-ACYL-PHOSPHOLIPID SYNTHASE"/>
    <property type="match status" value="1"/>
</dbReference>
<evidence type="ECO:0000313" key="4">
    <source>
        <dbReference type="Proteomes" id="UP001168613"/>
    </source>
</evidence>
<dbReference type="CDD" id="cd02440">
    <property type="entry name" value="AdoMet_MTases"/>
    <property type="match status" value="1"/>
</dbReference>
<dbReference type="EMBL" id="JAJHNU010000003">
    <property type="protein sequence ID" value="MDN4121820.1"/>
    <property type="molecule type" value="Genomic_DNA"/>
</dbReference>
<dbReference type="PANTHER" id="PTHR43667:SF2">
    <property type="entry name" value="FATTY ACID C-METHYL TRANSFERASE"/>
    <property type="match status" value="1"/>
</dbReference>
<dbReference type="GO" id="GO:0032259">
    <property type="term" value="P:methylation"/>
    <property type="evidence" value="ECO:0007669"/>
    <property type="project" value="UniProtKB-KW"/>
</dbReference>
<dbReference type="InterPro" id="IPR029063">
    <property type="entry name" value="SAM-dependent_MTases_sf"/>
</dbReference>
<accession>A0ABT8EL29</accession>
<organism evidence="3 4">
    <name type="scientific">Alcaligenes endophyticus</name>
    <dbReference type="NCBI Taxonomy" id="1929088"/>
    <lineage>
        <taxon>Bacteria</taxon>
        <taxon>Pseudomonadati</taxon>
        <taxon>Pseudomonadota</taxon>
        <taxon>Betaproteobacteria</taxon>
        <taxon>Burkholderiales</taxon>
        <taxon>Alcaligenaceae</taxon>
        <taxon>Alcaligenes</taxon>
    </lineage>
</organism>
<feature type="domain" description="Methyltransferase regulatory" evidence="1">
    <location>
        <begin position="235"/>
        <end position="317"/>
    </location>
</feature>
<dbReference type="Gene3D" id="3.40.50.150">
    <property type="entry name" value="Vaccinia Virus protein VP39"/>
    <property type="match status" value="1"/>
</dbReference>
<keyword evidence="4" id="KW-1185">Reference proteome</keyword>
<gene>
    <name evidence="3" type="ORF">LMS43_11005</name>
</gene>
<sequence length="513" mass="58437">MKLNENIDSQGMWFDLPDQMQELADTYNAYPYYSGAFKWSAPGYMRAAAYLYGWQAPAVKRARILELGCASGGNSIPTAYLYPEAEIIGVDISAQQIKAGQALIDRAGLHNIELRLACISEINEQWGKFDYIIAHGLWSWIPQAMQTHVMRVVAENLKEDGLAYVSFNTYPGWKGAEVLRDAMRWHSRHLSDPVDRVSRAREMLPFFARHLCRRNPQRQLLQSLVHRVPSGDDQAYYLAHEYLELYNKPTYVADFATQAQRHGLLHLGDVNPATDHVGTYDLDIGLLSMLAASSDRNEQLQYLDFAVGRSFRQSLLIPQGTHSRRFLPDWQRLAELQFAGWFEFNTQADEGQQCYNTLHGESLICQQAGMALLLDCLHQAWPKTVSGTDLKRLAQRHGYDGQSLLESLYMDWPVELARSYDDLPACLQDTYSGLVPGVVDVIVDRWHHETPIGDFNAWHQSTAGEFNAQQLRLLQDMDERASTHLMAGGERCGQEEKALQQLRAQLRKYAMYI</sequence>
<dbReference type="Proteomes" id="UP001168613">
    <property type="component" value="Unassembled WGS sequence"/>
</dbReference>
<dbReference type="GO" id="GO:0008168">
    <property type="term" value="F:methyltransferase activity"/>
    <property type="evidence" value="ECO:0007669"/>
    <property type="project" value="UniProtKB-KW"/>
</dbReference>
<reference evidence="3" key="1">
    <citation type="submission" date="2021-11" db="EMBL/GenBank/DDBJ databases">
        <title>Draft genome sequence of Alcaligenes endophyticus type strain CCUG 75668T.</title>
        <authorList>
            <person name="Salva-Serra F."/>
            <person name="Duran R.E."/>
            <person name="Seeger M."/>
            <person name="Moore E.R.B."/>
            <person name="Jaen-Luchoro D."/>
        </authorList>
    </citation>
    <scope>NUCLEOTIDE SEQUENCE</scope>
    <source>
        <strain evidence="3">CCUG 75668</strain>
    </source>
</reference>
<evidence type="ECO:0000259" key="1">
    <source>
        <dbReference type="Pfam" id="PF10119"/>
    </source>
</evidence>
<dbReference type="InterPro" id="IPR050723">
    <property type="entry name" value="CFA/CMAS"/>
</dbReference>